<evidence type="ECO:0000256" key="7">
    <source>
        <dbReference type="ARBA" id="ARBA00023235"/>
    </source>
</evidence>
<evidence type="ECO:0000256" key="11">
    <source>
        <dbReference type="ARBA" id="ARBA00073968"/>
    </source>
</evidence>
<evidence type="ECO:0000256" key="6">
    <source>
        <dbReference type="ARBA" id="ARBA00022694"/>
    </source>
</evidence>
<dbReference type="GO" id="GO:0003723">
    <property type="term" value="F:RNA binding"/>
    <property type="evidence" value="ECO:0007669"/>
    <property type="project" value="InterPro"/>
</dbReference>
<dbReference type="Gene3D" id="3.30.70.660">
    <property type="entry name" value="Pseudouridine synthase I, catalytic domain, C-terminal subdomain"/>
    <property type="match status" value="1"/>
</dbReference>
<dbReference type="Gene3D" id="3.30.70.580">
    <property type="entry name" value="Pseudouridine synthase I, catalytic domain, N-terminal subdomain"/>
    <property type="match status" value="1"/>
</dbReference>
<evidence type="ECO:0000256" key="16">
    <source>
        <dbReference type="SAM" id="MobiDB-lite"/>
    </source>
</evidence>
<dbReference type="InterPro" id="IPR020103">
    <property type="entry name" value="PsdUridine_synth_cat_dom_sf"/>
</dbReference>
<evidence type="ECO:0000256" key="12">
    <source>
        <dbReference type="ARBA" id="ARBA00079072"/>
    </source>
</evidence>
<dbReference type="InterPro" id="IPR001406">
    <property type="entry name" value="PsdUridine_synth_TruA"/>
</dbReference>
<keyword evidence="5" id="KW-0507">mRNA processing</keyword>
<dbReference type="Pfam" id="PF01416">
    <property type="entry name" value="PseudoU_synth_1"/>
    <property type="match status" value="1"/>
</dbReference>
<dbReference type="FunFam" id="3.30.70.660:FF:000002">
    <property type="entry name" value="tRNA pseudouridine synthase"/>
    <property type="match status" value="1"/>
</dbReference>
<comment type="similarity">
    <text evidence="4">Belongs to the tRNA pseudouridine synthase TruA family.</text>
</comment>
<gene>
    <name evidence="18" type="primary">PUS1</name>
    <name evidence="18" type="ORF">IMSHALPRED_003603</name>
</gene>
<dbReference type="InterPro" id="IPR020094">
    <property type="entry name" value="TruA/RsuA/RluB/E/F_N"/>
</dbReference>
<dbReference type="SUPFAM" id="SSF55120">
    <property type="entry name" value="Pseudouridine synthase"/>
    <property type="match status" value="1"/>
</dbReference>
<name>A0A8H3F4I7_9LECA</name>
<evidence type="ECO:0000313" key="19">
    <source>
        <dbReference type="Proteomes" id="UP000664534"/>
    </source>
</evidence>
<keyword evidence="6" id="KW-0819">tRNA processing</keyword>
<evidence type="ECO:0000256" key="1">
    <source>
        <dbReference type="ARBA" id="ARBA00001166"/>
    </source>
</evidence>
<evidence type="ECO:0000256" key="14">
    <source>
        <dbReference type="PIRSR" id="PIRSR641708-1"/>
    </source>
</evidence>
<reference evidence="18" key="1">
    <citation type="submission" date="2021-03" db="EMBL/GenBank/DDBJ databases">
        <authorList>
            <person name="Tagirdzhanova G."/>
        </authorList>
    </citation>
    <scope>NUCLEOTIDE SEQUENCE</scope>
</reference>
<evidence type="ECO:0000256" key="3">
    <source>
        <dbReference type="ARBA" id="ARBA00004123"/>
    </source>
</evidence>
<dbReference type="GO" id="GO:0031120">
    <property type="term" value="P:snRNA pseudouridine synthesis"/>
    <property type="evidence" value="ECO:0007669"/>
    <property type="project" value="UniProtKB-ARBA"/>
</dbReference>
<dbReference type="Proteomes" id="UP000664534">
    <property type="component" value="Unassembled WGS sequence"/>
</dbReference>
<dbReference type="AlphaFoldDB" id="A0A8H3F4I7"/>
<evidence type="ECO:0000256" key="10">
    <source>
        <dbReference type="ARBA" id="ARBA00053072"/>
    </source>
</evidence>
<evidence type="ECO:0000259" key="17">
    <source>
        <dbReference type="Pfam" id="PF01416"/>
    </source>
</evidence>
<dbReference type="InterPro" id="IPR020097">
    <property type="entry name" value="PsdUridine_synth_TruA_a/b_dom"/>
</dbReference>
<dbReference type="GO" id="GO:0009982">
    <property type="term" value="F:pseudouridine synthase activity"/>
    <property type="evidence" value="ECO:0007669"/>
    <property type="project" value="InterPro"/>
</dbReference>
<proteinExistence type="inferred from homology"/>
<dbReference type="GO" id="GO:0031119">
    <property type="term" value="P:tRNA pseudouridine synthesis"/>
    <property type="evidence" value="ECO:0007669"/>
    <property type="project" value="InterPro"/>
</dbReference>
<comment type="catalytic activity">
    <reaction evidence="2">
        <text>uridine in snRNA = pseudouridine in snRNA</text>
        <dbReference type="Rhea" id="RHEA:51124"/>
        <dbReference type="Rhea" id="RHEA-COMP:12891"/>
        <dbReference type="Rhea" id="RHEA-COMP:12892"/>
        <dbReference type="ChEBI" id="CHEBI:65314"/>
        <dbReference type="ChEBI" id="CHEBI:65315"/>
    </reaction>
</comment>
<feature type="compositionally biased region" description="Basic and acidic residues" evidence="16">
    <location>
        <begin position="58"/>
        <end position="75"/>
    </location>
</feature>
<feature type="active site" description="Nucleophile" evidence="14">
    <location>
        <position position="160"/>
    </location>
</feature>
<feature type="binding site" evidence="15">
    <location>
        <position position="216"/>
    </location>
    <ligand>
        <name>substrate</name>
    </ligand>
</feature>
<sequence>MAREFHILRTAGTPAIQGLEAEIAREAGEAEGVEGTGEVEEVGVGPTGKKRSGAQNGLDRRARNNEQAAKRQKVDGKGDLPVYATKFSKEEIETQEKKPKRKVAVMLGYSGTGYKGMQLNHREKTIEGDLFKAFVDAGAISKANADDPKKSSLIRCARTDKGVHAAGNVISLKLIIEDPNIVAKINEQLSPQIRVWGIERTNGSFSCYQYCDSRTYQYLIPSHCFLPPHPKSFLAKQIVELAKEADDLEGYHARQKEVEDVWAKMEEEYIRPVVEEIDPSIRDEVIRAYYEHDNSPRNRSSTTTIEDQKQCISDIPNHGEVIPSLESVDVTAIEDGQTSTANMPSVPGVETVNVEVPEERLRELTPVEIALRLLKDAHIKAKNAYRIHPARVARVRSHLSRYVGTHKYHNYTIDKTFRDPSATRIIKAFDVDALPIIINDTEWLSLKVWGQSFMMHQIRKMVSMVALLVRCGCHEGRTQDSYTADRLSIPKAPSLGLLLERPVFEVYNEKLEEYGYNKIDFSRYEKEMEEFKQREIYERIFREEERDHTFHTFFTGLDNTRSSQLFYLSSVGVEATKKEIKKDTLTKATTKTDIEEVMSEDEGGVINEEG</sequence>
<dbReference type="PANTHER" id="PTHR11142:SF4">
    <property type="entry name" value="PSEUDOURIDYLATE SYNTHASE 1 HOMOLOG"/>
    <property type="match status" value="1"/>
</dbReference>
<dbReference type="EMBL" id="CAJPDT010000018">
    <property type="protein sequence ID" value="CAF9917508.1"/>
    <property type="molecule type" value="Genomic_DNA"/>
</dbReference>
<dbReference type="InterPro" id="IPR041708">
    <property type="entry name" value="PUS1/PUS2-like"/>
</dbReference>
<accession>A0A8H3F4I7</accession>
<organism evidence="18 19">
    <name type="scientific">Imshaugia aleurites</name>
    <dbReference type="NCBI Taxonomy" id="172621"/>
    <lineage>
        <taxon>Eukaryota</taxon>
        <taxon>Fungi</taxon>
        <taxon>Dikarya</taxon>
        <taxon>Ascomycota</taxon>
        <taxon>Pezizomycotina</taxon>
        <taxon>Lecanoromycetes</taxon>
        <taxon>OSLEUM clade</taxon>
        <taxon>Lecanoromycetidae</taxon>
        <taxon>Lecanorales</taxon>
        <taxon>Lecanorineae</taxon>
        <taxon>Parmeliaceae</taxon>
        <taxon>Imshaugia</taxon>
    </lineage>
</organism>
<feature type="domain" description="Pseudouridine synthase I TruA alpha/beta" evidence="17">
    <location>
        <begin position="401"/>
        <end position="500"/>
    </location>
</feature>
<evidence type="ECO:0000256" key="13">
    <source>
        <dbReference type="ARBA" id="ARBA00080858"/>
    </source>
</evidence>
<evidence type="ECO:0000313" key="18">
    <source>
        <dbReference type="EMBL" id="CAF9917508.1"/>
    </source>
</evidence>
<evidence type="ECO:0000256" key="9">
    <source>
        <dbReference type="ARBA" id="ARBA00036943"/>
    </source>
</evidence>
<dbReference type="GO" id="GO:0006397">
    <property type="term" value="P:mRNA processing"/>
    <property type="evidence" value="ECO:0007669"/>
    <property type="project" value="UniProtKB-KW"/>
</dbReference>
<evidence type="ECO:0000256" key="15">
    <source>
        <dbReference type="PIRSR" id="PIRSR641708-2"/>
    </source>
</evidence>
<comment type="subcellular location">
    <subcellularLocation>
        <location evidence="3">Nucleus</location>
    </subcellularLocation>
</comment>
<feature type="compositionally biased region" description="Acidic residues" evidence="16">
    <location>
        <begin position="29"/>
        <end position="41"/>
    </location>
</feature>
<dbReference type="FunFam" id="3.30.70.580:FF:000002">
    <property type="entry name" value="tRNA pseudouridine synthase"/>
    <property type="match status" value="1"/>
</dbReference>
<comment type="function">
    <text evidence="10">Formation of pseudouridine at positions 27 and 28 in the anticodon stem and loop of transfer RNAs; at positions 34 and 36 of intron-containing precursor tRNA(Ile) and at position 35 in the intron-containing tRNA(Tyr). Catalyzes pseudouridylation at position 44 in U2 snRNA. Also catalyzes pseudouridylation of mRNAs.</text>
</comment>
<evidence type="ECO:0000256" key="2">
    <source>
        <dbReference type="ARBA" id="ARBA00001832"/>
    </source>
</evidence>
<evidence type="ECO:0000256" key="5">
    <source>
        <dbReference type="ARBA" id="ARBA00022664"/>
    </source>
</evidence>
<evidence type="ECO:0000256" key="4">
    <source>
        <dbReference type="ARBA" id="ARBA00009375"/>
    </source>
</evidence>
<keyword evidence="19" id="KW-1185">Reference proteome</keyword>
<dbReference type="GO" id="GO:1990481">
    <property type="term" value="P:mRNA pseudouridine synthesis"/>
    <property type="evidence" value="ECO:0007669"/>
    <property type="project" value="TreeGrafter"/>
</dbReference>
<feature type="region of interest" description="Disordered" evidence="16">
    <location>
        <begin position="26"/>
        <end position="75"/>
    </location>
</feature>
<dbReference type="InterPro" id="IPR020095">
    <property type="entry name" value="PsdUridine_synth_TruA_C"/>
</dbReference>
<dbReference type="PANTHER" id="PTHR11142">
    <property type="entry name" value="PSEUDOURIDYLATE SYNTHASE"/>
    <property type="match status" value="1"/>
</dbReference>
<comment type="catalytic activity">
    <reaction evidence="1">
        <text>a uridine in mRNA = a pseudouridine in mRNA</text>
        <dbReference type="Rhea" id="RHEA:56644"/>
        <dbReference type="Rhea" id="RHEA-COMP:14658"/>
        <dbReference type="Rhea" id="RHEA-COMP:14659"/>
        <dbReference type="ChEBI" id="CHEBI:65314"/>
        <dbReference type="ChEBI" id="CHEBI:65315"/>
    </reaction>
</comment>
<dbReference type="OrthoDB" id="10256309at2759"/>
<keyword evidence="7" id="KW-0413">Isomerase</keyword>
<evidence type="ECO:0000256" key="8">
    <source>
        <dbReference type="ARBA" id="ARBA00023242"/>
    </source>
</evidence>
<dbReference type="GO" id="GO:0005634">
    <property type="term" value="C:nucleus"/>
    <property type="evidence" value="ECO:0007669"/>
    <property type="project" value="UniProtKB-SubCell"/>
</dbReference>
<protein>
    <recommendedName>
        <fullName evidence="11">tRNA pseudouridine synthase 1</fullName>
    </recommendedName>
    <alternativeName>
        <fullName evidence="12">tRNA pseudouridylate synthase 1</fullName>
    </alternativeName>
    <alternativeName>
        <fullName evidence="13">tRNA-uridine isomerase 1</fullName>
    </alternativeName>
</protein>
<keyword evidence="8" id="KW-0539">Nucleus</keyword>
<comment type="caution">
    <text evidence="18">The sequence shown here is derived from an EMBL/GenBank/DDBJ whole genome shotgun (WGS) entry which is preliminary data.</text>
</comment>
<dbReference type="CDD" id="cd02568">
    <property type="entry name" value="PseudoU_synth_PUS1_PUS2"/>
    <property type="match status" value="1"/>
</dbReference>
<comment type="catalytic activity">
    <reaction evidence="9">
        <text>a uridine in tRNA = a pseudouridine in tRNA</text>
        <dbReference type="Rhea" id="RHEA:54572"/>
        <dbReference type="Rhea" id="RHEA-COMP:13339"/>
        <dbReference type="Rhea" id="RHEA-COMP:13934"/>
        <dbReference type="ChEBI" id="CHEBI:65314"/>
        <dbReference type="ChEBI" id="CHEBI:65315"/>
    </reaction>
</comment>